<dbReference type="OrthoDB" id="5198230at2"/>
<evidence type="ECO:0000259" key="3">
    <source>
        <dbReference type="Pfam" id="PF13559"/>
    </source>
</evidence>
<organism evidence="4 5">
    <name type="scientific">Terracoccus luteus</name>
    <dbReference type="NCBI Taxonomy" id="53356"/>
    <lineage>
        <taxon>Bacteria</taxon>
        <taxon>Bacillati</taxon>
        <taxon>Actinomycetota</taxon>
        <taxon>Actinomycetes</taxon>
        <taxon>Micrococcales</taxon>
        <taxon>Intrasporangiaceae</taxon>
        <taxon>Terracoccus</taxon>
    </lineage>
</organism>
<evidence type="ECO:0000256" key="1">
    <source>
        <dbReference type="SAM" id="MobiDB-lite"/>
    </source>
</evidence>
<comment type="caution">
    <text evidence="4">The sequence shown here is derived from an EMBL/GenBank/DDBJ whole genome shotgun (WGS) entry which is preliminary data.</text>
</comment>
<dbReference type="EMBL" id="RBXT01000001">
    <property type="protein sequence ID" value="RKT77066.1"/>
    <property type="molecule type" value="Genomic_DNA"/>
</dbReference>
<dbReference type="AlphaFoldDB" id="A0A495XWG2"/>
<dbReference type="Pfam" id="PF13559">
    <property type="entry name" value="DUF4129"/>
    <property type="match status" value="1"/>
</dbReference>
<reference evidence="4 5" key="1">
    <citation type="submission" date="2018-10" db="EMBL/GenBank/DDBJ databases">
        <title>Sequencing the genomes of 1000 actinobacteria strains.</title>
        <authorList>
            <person name="Klenk H.-P."/>
        </authorList>
    </citation>
    <scope>NUCLEOTIDE SEQUENCE [LARGE SCALE GENOMIC DNA]</scope>
    <source>
        <strain evidence="4 5">DSM 44267</strain>
    </source>
</reference>
<evidence type="ECO:0000313" key="4">
    <source>
        <dbReference type="EMBL" id="RKT77066.1"/>
    </source>
</evidence>
<evidence type="ECO:0000256" key="2">
    <source>
        <dbReference type="SAM" id="Phobius"/>
    </source>
</evidence>
<name>A0A495XWG2_9MICO</name>
<sequence>MSRRGLWLVLGAGTVVVLALLVAALSAPVELVSRPRSDATGTPRLEGVLPSVTTTTATSTGPPVGTGGEMSGLVWAVIGIGLVVLGTAALVLVAWLLSLLLGRLRRSRITRHRSAVFASPPLPDELVETAERRMALVESGDPRNGIVAAWLDLEVSAATTGLPRDPAETSTEYTSRVIGTWDVDRVRLAELAALYREARFSTHPLGEQQRRRAASALEVLHRDLARVVAREPEDAGGRV</sequence>
<feature type="region of interest" description="Disordered" evidence="1">
    <location>
        <begin position="35"/>
        <end position="64"/>
    </location>
</feature>
<proteinExistence type="predicted"/>
<dbReference type="RefSeq" id="WP_121030708.1">
    <property type="nucleotide sequence ID" value="NZ_RBXT01000001.1"/>
</dbReference>
<feature type="domain" description="Protein-glutamine gamma-glutamyltransferase-like C-terminal" evidence="3">
    <location>
        <begin position="149"/>
        <end position="218"/>
    </location>
</feature>
<evidence type="ECO:0000313" key="5">
    <source>
        <dbReference type="Proteomes" id="UP000278440"/>
    </source>
</evidence>
<dbReference type="InterPro" id="IPR025403">
    <property type="entry name" value="TgpA-like_C"/>
</dbReference>
<feature type="transmembrane region" description="Helical" evidence="2">
    <location>
        <begin position="73"/>
        <end position="101"/>
    </location>
</feature>
<gene>
    <name evidence="4" type="ORF">DFJ68_0479</name>
</gene>
<dbReference type="Proteomes" id="UP000278440">
    <property type="component" value="Unassembled WGS sequence"/>
</dbReference>
<keyword evidence="5" id="KW-1185">Reference proteome</keyword>
<protein>
    <submittedName>
        <fullName evidence="4">Uncharacterized protein DUF4129</fullName>
    </submittedName>
</protein>
<keyword evidence="2" id="KW-0472">Membrane</keyword>
<keyword evidence="2" id="KW-1133">Transmembrane helix</keyword>
<keyword evidence="2" id="KW-0812">Transmembrane</keyword>
<accession>A0A495XWG2</accession>
<feature type="compositionally biased region" description="Low complexity" evidence="1">
    <location>
        <begin position="47"/>
        <end position="63"/>
    </location>
</feature>